<dbReference type="AlphaFoldDB" id="A0A427AVS3"/>
<evidence type="ECO:0000313" key="2">
    <source>
        <dbReference type="Proteomes" id="UP000287651"/>
    </source>
</evidence>
<evidence type="ECO:0000313" key="1">
    <source>
        <dbReference type="EMBL" id="RRT80315.1"/>
    </source>
</evidence>
<name>A0A427AVS3_ENSVE</name>
<reference evidence="1 2" key="1">
    <citation type="journal article" date="2014" name="Agronomy (Basel)">
        <title>A Draft Genome Sequence for Ensete ventricosum, the Drought-Tolerant Tree Against Hunger.</title>
        <authorList>
            <person name="Harrison J."/>
            <person name="Moore K.A."/>
            <person name="Paszkiewicz K."/>
            <person name="Jones T."/>
            <person name="Grant M."/>
            <person name="Ambacheew D."/>
            <person name="Muzemil S."/>
            <person name="Studholme D.J."/>
        </authorList>
    </citation>
    <scope>NUCLEOTIDE SEQUENCE [LARGE SCALE GENOMIC DNA]</scope>
</reference>
<sequence length="127" mass="14494">MESIRLYETEVCNKFSTLLGLEGCSEVVLTKSLDVEIELNGGLLVEWGCEGHHQFNANREAEQLGWNLVKYPSRIKGVGVEDENMERKHGAFLEQRSRTSTLVEARVGLCWVTREWVDEGELPKKRT</sequence>
<proteinExistence type="predicted"/>
<gene>
    <name evidence="1" type="ORF">B296_00016257</name>
</gene>
<organism evidence="1 2">
    <name type="scientific">Ensete ventricosum</name>
    <name type="common">Abyssinian banana</name>
    <name type="synonym">Musa ensete</name>
    <dbReference type="NCBI Taxonomy" id="4639"/>
    <lineage>
        <taxon>Eukaryota</taxon>
        <taxon>Viridiplantae</taxon>
        <taxon>Streptophyta</taxon>
        <taxon>Embryophyta</taxon>
        <taxon>Tracheophyta</taxon>
        <taxon>Spermatophyta</taxon>
        <taxon>Magnoliopsida</taxon>
        <taxon>Liliopsida</taxon>
        <taxon>Zingiberales</taxon>
        <taxon>Musaceae</taxon>
        <taxon>Ensete</taxon>
    </lineage>
</organism>
<dbReference type="EMBL" id="AMZH03001176">
    <property type="protein sequence ID" value="RRT80315.1"/>
    <property type="molecule type" value="Genomic_DNA"/>
</dbReference>
<dbReference type="Proteomes" id="UP000287651">
    <property type="component" value="Unassembled WGS sequence"/>
</dbReference>
<accession>A0A427AVS3</accession>
<protein>
    <submittedName>
        <fullName evidence="1">Uncharacterized protein</fullName>
    </submittedName>
</protein>
<comment type="caution">
    <text evidence="1">The sequence shown here is derived from an EMBL/GenBank/DDBJ whole genome shotgun (WGS) entry which is preliminary data.</text>
</comment>